<dbReference type="PANTHER" id="PTHR19229">
    <property type="entry name" value="ATP-BINDING CASSETTE TRANSPORTER SUBFAMILY A ABCA"/>
    <property type="match status" value="1"/>
</dbReference>
<dbReference type="AlphaFoldDB" id="A0AAD8EMT8"/>
<dbReference type="InterPro" id="IPR003593">
    <property type="entry name" value="AAA+_ATPase"/>
</dbReference>
<feature type="non-terminal residue" evidence="5">
    <location>
        <position position="467"/>
    </location>
</feature>
<dbReference type="InterPro" id="IPR003439">
    <property type="entry name" value="ABC_transporter-like_ATP-bd"/>
</dbReference>
<dbReference type="GO" id="GO:0005319">
    <property type="term" value="F:lipid transporter activity"/>
    <property type="evidence" value="ECO:0007669"/>
    <property type="project" value="TreeGrafter"/>
</dbReference>
<dbReference type="PANTHER" id="PTHR19229:SF250">
    <property type="entry name" value="ABC TRANSPORTER DOMAIN-CONTAINING PROTEIN-RELATED"/>
    <property type="match status" value="1"/>
</dbReference>
<comment type="caution">
    <text evidence="5">The sequence shown here is derived from an EMBL/GenBank/DDBJ whole genome shotgun (WGS) entry which is preliminary data.</text>
</comment>
<evidence type="ECO:0000256" key="2">
    <source>
        <dbReference type="ARBA" id="ARBA00022840"/>
    </source>
</evidence>
<proteinExistence type="predicted"/>
<feature type="transmembrane region" description="Helical" evidence="3">
    <location>
        <begin position="26"/>
        <end position="47"/>
    </location>
</feature>
<dbReference type="InterPro" id="IPR027417">
    <property type="entry name" value="P-loop_NTPase"/>
</dbReference>
<dbReference type="GO" id="GO:0016020">
    <property type="term" value="C:membrane"/>
    <property type="evidence" value="ECO:0007669"/>
    <property type="project" value="InterPro"/>
</dbReference>
<reference evidence="5" key="2">
    <citation type="submission" date="2023-05" db="EMBL/GenBank/DDBJ databases">
        <authorList>
            <person name="Fouks B."/>
        </authorList>
    </citation>
    <scope>NUCLEOTIDE SEQUENCE</scope>
    <source>
        <strain evidence="5">Stay&amp;Tobe</strain>
        <tissue evidence="5">Testes</tissue>
    </source>
</reference>
<keyword evidence="3" id="KW-0472">Membrane</keyword>
<dbReference type="SUPFAM" id="SSF52540">
    <property type="entry name" value="P-loop containing nucleoside triphosphate hydrolases"/>
    <property type="match status" value="1"/>
</dbReference>
<evidence type="ECO:0000256" key="3">
    <source>
        <dbReference type="SAM" id="Phobius"/>
    </source>
</evidence>
<dbReference type="Pfam" id="PF00005">
    <property type="entry name" value="ABC_tran"/>
    <property type="match status" value="1"/>
</dbReference>
<evidence type="ECO:0000256" key="1">
    <source>
        <dbReference type="ARBA" id="ARBA00022741"/>
    </source>
</evidence>
<dbReference type="GO" id="GO:0140359">
    <property type="term" value="F:ABC-type transporter activity"/>
    <property type="evidence" value="ECO:0007669"/>
    <property type="project" value="InterPro"/>
</dbReference>
<name>A0AAD8EMT8_DIPPU</name>
<dbReference type="GO" id="GO:0016887">
    <property type="term" value="F:ATP hydrolysis activity"/>
    <property type="evidence" value="ECO:0007669"/>
    <property type="project" value="InterPro"/>
</dbReference>
<evidence type="ECO:0000313" key="6">
    <source>
        <dbReference type="Proteomes" id="UP001233999"/>
    </source>
</evidence>
<dbReference type="FunFam" id="3.40.50.300:FF:002470">
    <property type="entry name" value="ABC transporter, putative"/>
    <property type="match status" value="1"/>
</dbReference>
<dbReference type="EMBL" id="JASPKZ010002324">
    <property type="protein sequence ID" value="KAJ9595634.1"/>
    <property type="molecule type" value="Genomic_DNA"/>
</dbReference>
<dbReference type="InterPro" id="IPR026082">
    <property type="entry name" value="ABCA"/>
</dbReference>
<feature type="domain" description="ABC transporter" evidence="4">
    <location>
        <begin position="97"/>
        <end position="327"/>
    </location>
</feature>
<reference evidence="5" key="1">
    <citation type="journal article" date="2023" name="IScience">
        <title>Live-bearing cockroach genome reveals convergent evolutionary mechanisms linked to viviparity in insects and beyond.</title>
        <authorList>
            <person name="Fouks B."/>
            <person name="Harrison M.C."/>
            <person name="Mikhailova A.A."/>
            <person name="Marchal E."/>
            <person name="English S."/>
            <person name="Carruthers M."/>
            <person name="Jennings E.C."/>
            <person name="Chiamaka E.L."/>
            <person name="Frigard R.A."/>
            <person name="Pippel M."/>
            <person name="Attardo G.M."/>
            <person name="Benoit J.B."/>
            <person name="Bornberg-Bauer E."/>
            <person name="Tobe S.S."/>
        </authorList>
    </citation>
    <scope>NUCLEOTIDE SEQUENCE</scope>
    <source>
        <strain evidence="5">Stay&amp;Tobe</strain>
    </source>
</reference>
<keyword evidence="1" id="KW-0547">Nucleotide-binding</keyword>
<sequence length="467" mass="52638">MEYLVKLQESITSGDWEGFYDFGDGVGHRIVFFIFEGIFFFIILLLIDYEVFRAFSYYLKSGIKATGINSYVDPDVGEHAQMINSTDINDLKETYDVVLKNVSKEYKDSKVVNDVNLVVEKGECFGFLGANGAGKTTTFKMTLGDISMGGGEIYLYGRSMKACRFKRCNYVGYCPQDDGVLPEMTVGETLYMYALFRGIPVRYIGDAVYELADAMLFAEYLNRKIEKCSGGTKRKVSAAIGILGNPPLIFLDEPTTGIDPEAKRKMWDLLSAIRESGSCIILCSHSMDECEALCTRLTIMVHGQMRCLGSIQHLKSTFSRDYTLMIKGKKQIVEGARSESSFGYTVPTYYVPADPCRMDLIKQFVDTNFPGIIIIWLYCTNLLCTSRSLPDGSHQTVCGDQFPRELSERRKTLFVVFGVRTEMPLSKMFGLMEKAKKTIIFEDYSLGQSTLEEVFLLLTKEQTGMQE</sequence>
<dbReference type="Proteomes" id="UP001233999">
    <property type="component" value="Unassembled WGS sequence"/>
</dbReference>
<keyword evidence="6" id="KW-1185">Reference proteome</keyword>
<dbReference type="SMART" id="SM00382">
    <property type="entry name" value="AAA"/>
    <property type="match status" value="1"/>
</dbReference>
<dbReference type="Gene3D" id="3.40.50.300">
    <property type="entry name" value="P-loop containing nucleotide triphosphate hydrolases"/>
    <property type="match status" value="1"/>
</dbReference>
<keyword evidence="2" id="KW-0067">ATP-binding</keyword>
<evidence type="ECO:0000259" key="4">
    <source>
        <dbReference type="PROSITE" id="PS50893"/>
    </source>
</evidence>
<dbReference type="CDD" id="cd03263">
    <property type="entry name" value="ABC_subfamily_A"/>
    <property type="match status" value="1"/>
</dbReference>
<keyword evidence="3" id="KW-0812">Transmembrane</keyword>
<dbReference type="PROSITE" id="PS50893">
    <property type="entry name" value="ABC_TRANSPORTER_2"/>
    <property type="match status" value="1"/>
</dbReference>
<gene>
    <name evidence="5" type="ORF">L9F63_013186</name>
</gene>
<keyword evidence="3" id="KW-1133">Transmembrane helix</keyword>
<accession>A0AAD8EMT8</accession>
<evidence type="ECO:0000313" key="5">
    <source>
        <dbReference type="EMBL" id="KAJ9595634.1"/>
    </source>
</evidence>
<protein>
    <recommendedName>
        <fullName evidence="4">ABC transporter domain-containing protein</fullName>
    </recommendedName>
</protein>
<dbReference type="GO" id="GO:0005524">
    <property type="term" value="F:ATP binding"/>
    <property type="evidence" value="ECO:0007669"/>
    <property type="project" value="UniProtKB-KW"/>
</dbReference>
<organism evidence="5 6">
    <name type="scientific">Diploptera punctata</name>
    <name type="common">Pacific beetle cockroach</name>
    <dbReference type="NCBI Taxonomy" id="6984"/>
    <lineage>
        <taxon>Eukaryota</taxon>
        <taxon>Metazoa</taxon>
        <taxon>Ecdysozoa</taxon>
        <taxon>Arthropoda</taxon>
        <taxon>Hexapoda</taxon>
        <taxon>Insecta</taxon>
        <taxon>Pterygota</taxon>
        <taxon>Neoptera</taxon>
        <taxon>Polyneoptera</taxon>
        <taxon>Dictyoptera</taxon>
        <taxon>Blattodea</taxon>
        <taxon>Blaberoidea</taxon>
        <taxon>Blaberidae</taxon>
        <taxon>Diplopterinae</taxon>
        <taxon>Diploptera</taxon>
    </lineage>
</organism>